<feature type="transmembrane region" description="Helical" evidence="1">
    <location>
        <begin position="179"/>
        <end position="200"/>
    </location>
</feature>
<sequence>MISLFFSILASTLIFIVFKLFSKYNINTFQAIVVNYIVACICGLLAYSGDLSIREIPGQPWFVYTLGLGITFIVVFNLMALTTQRSGLSVVSVATKMSLVIPVVFGLWYYKESLGIFKATGIVLALVAVYFASIKNKDGLKIQRSNLIFPVLVFLGSGFIDTSIKYLENSYVATDEVPVFSATIFAAAGSLGLISLIFLALKGSIRIDIKNIIGGIFLGVPNYFSVYFLVEALRSGMLESSGIFTVNNVAIVMLSTLVGILLFKEKLIVKNWIGIIIAVVSILLITIDFNV</sequence>
<evidence type="ECO:0000313" key="4">
    <source>
        <dbReference type="Proteomes" id="UP000515514"/>
    </source>
</evidence>
<dbReference type="KEGG" id="alti:ALE3EI_2716"/>
<feature type="transmembrane region" description="Helical" evidence="1">
    <location>
        <begin position="242"/>
        <end position="263"/>
    </location>
</feature>
<protein>
    <recommendedName>
        <fullName evidence="2">EamA domain-containing protein</fullName>
    </recommendedName>
</protein>
<feature type="transmembrane region" description="Helical" evidence="1">
    <location>
        <begin position="212"/>
        <end position="230"/>
    </location>
</feature>
<gene>
    <name evidence="3" type="ORF">ALE3EI_2716</name>
</gene>
<keyword evidence="4" id="KW-1185">Reference proteome</keyword>
<feature type="transmembrane region" description="Helical" evidence="1">
    <location>
        <begin position="88"/>
        <end position="110"/>
    </location>
</feature>
<reference evidence="3 4" key="1">
    <citation type="submission" date="2020-04" db="EMBL/GenBank/DDBJ databases">
        <title>Genome sequence of Altibacter aquimarinus strain ALE3EI.</title>
        <authorList>
            <person name="Oh H.-M."/>
            <person name="Jang D."/>
        </authorList>
    </citation>
    <scope>NUCLEOTIDE SEQUENCE [LARGE SCALE GENOMIC DNA]</scope>
    <source>
        <strain evidence="3 4">ALE3EI</strain>
    </source>
</reference>
<feature type="transmembrane region" description="Helical" evidence="1">
    <location>
        <begin position="29"/>
        <end position="49"/>
    </location>
</feature>
<accession>A0A7G8PY27</accession>
<dbReference type="Gene3D" id="1.10.3730.20">
    <property type="match status" value="1"/>
</dbReference>
<dbReference type="InterPro" id="IPR000620">
    <property type="entry name" value="EamA_dom"/>
</dbReference>
<evidence type="ECO:0000313" key="3">
    <source>
        <dbReference type="EMBL" id="QNJ99243.1"/>
    </source>
</evidence>
<proteinExistence type="predicted"/>
<dbReference type="GO" id="GO:0016020">
    <property type="term" value="C:membrane"/>
    <property type="evidence" value="ECO:0007669"/>
    <property type="project" value="InterPro"/>
</dbReference>
<dbReference type="AlphaFoldDB" id="A0A7G8PY27"/>
<keyword evidence="1" id="KW-0812">Transmembrane</keyword>
<dbReference type="EMBL" id="CP052909">
    <property type="protein sequence ID" value="QNJ99243.1"/>
    <property type="molecule type" value="Genomic_DNA"/>
</dbReference>
<feature type="transmembrane region" description="Helical" evidence="1">
    <location>
        <begin position="146"/>
        <end position="167"/>
    </location>
</feature>
<name>A0A7G8PY27_9FLAO</name>
<dbReference type="Pfam" id="PF00892">
    <property type="entry name" value="EamA"/>
    <property type="match status" value="1"/>
</dbReference>
<dbReference type="RefSeq" id="WP_186989582.1">
    <property type="nucleotide sequence ID" value="NZ_CP052909.1"/>
</dbReference>
<feature type="transmembrane region" description="Helical" evidence="1">
    <location>
        <begin position="116"/>
        <end position="134"/>
    </location>
</feature>
<feature type="transmembrane region" description="Helical" evidence="1">
    <location>
        <begin position="6"/>
        <end position="22"/>
    </location>
</feature>
<dbReference type="SUPFAM" id="SSF103481">
    <property type="entry name" value="Multidrug resistance efflux transporter EmrE"/>
    <property type="match status" value="1"/>
</dbReference>
<feature type="transmembrane region" description="Helical" evidence="1">
    <location>
        <begin position="272"/>
        <end position="289"/>
    </location>
</feature>
<keyword evidence="1" id="KW-1133">Transmembrane helix</keyword>
<dbReference type="Proteomes" id="UP000515514">
    <property type="component" value="Chromosome"/>
</dbReference>
<keyword evidence="1" id="KW-0472">Membrane</keyword>
<evidence type="ECO:0000256" key="1">
    <source>
        <dbReference type="SAM" id="Phobius"/>
    </source>
</evidence>
<organism evidence="3 4">
    <name type="scientific">Constantimarinum furrinae</name>
    <dbReference type="NCBI Taxonomy" id="2562285"/>
    <lineage>
        <taxon>Bacteria</taxon>
        <taxon>Pseudomonadati</taxon>
        <taxon>Bacteroidota</taxon>
        <taxon>Flavobacteriia</taxon>
        <taxon>Flavobacteriales</taxon>
        <taxon>Flavobacteriaceae</taxon>
        <taxon>Altibacter/Constantimarinum group</taxon>
        <taxon>Constantimarinum</taxon>
    </lineage>
</organism>
<feature type="domain" description="EamA" evidence="2">
    <location>
        <begin position="3"/>
        <end position="133"/>
    </location>
</feature>
<evidence type="ECO:0000259" key="2">
    <source>
        <dbReference type="Pfam" id="PF00892"/>
    </source>
</evidence>
<dbReference type="InterPro" id="IPR037185">
    <property type="entry name" value="EmrE-like"/>
</dbReference>
<feature type="transmembrane region" description="Helical" evidence="1">
    <location>
        <begin position="61"/>
        <end position="81"/>
    </location>
</feature>